<feature type="domain" description="ABC transporter" evidence="9">
    <location>
        <begin position="353"/>
        <end position="596"/>
    </location>
</feature>
<name>A0ABQ5QVF8_9ACTN</name>
<evidence type="ECO:0000256" key="2">
    <source>
        <dbReference type="ARBA" id="ARBA00022692"/>
    </source>
</evidence>
<dbReference type="InterPro" id="IPR036640">
    <property type="entry name" value="ABC1_TM_sf"/>
</dbReference>
<dbReference type="SUPFAM" id="SSF52540">
    <property type="entry name" value="P-loop containing nucleoside triphosphate hydrolases"/>
    <property type="match status" value="1"/>
</dbReference>
<gene>
    <name evidence="10" type="ORF">Pa4123_37530</name>
</gene>
<evidence type="ECO:0000256" key="8">
    <source>
        <dbReference type="SAM" id="Phobius"/>
    </source>
</evidence>
<dbReference type="Proteomes" id="UP001144280">
    <property type="component" value="Unassembled WGS sequence"/>
</dbReference>
<evidence type="ECO:0000256" key="6">
    <source>
        <dbReference type="ARBA" id="ARBA00023136"/>
    </source>
</evidence>
<evidence type="ECO:0000313" key="11">
    <source>
        <dbReference type="Proteomes" id="UP001144280"/>
    </source>
</evidence>
<dbReference type="Gene3D" id="3.40.50.300">
    <property type="entry name" value="P-loop containing nucleotide triphosphate hydrolases"/>
    <property type="match status" value="1"/>
</dbReference>
<dbReference type="SMART" id="SM00382">
    <property type="entry name" value="AAA"/>
    <property type="match status" value="1"/>
</dbReference>
<dbReference type="PROSITE" id="PS50893">
    <property type="entry name" value="ABC_TRANSPORTER_2"/>
    <property type="match status" value="1"/>
</dbReference>
<reference evidence="10" key="1">
    <citation type="submission" date="2022-12" db="EMBL/GenBank/DDBJ databases">
        <title>New Phytohabitans aurantiacus sp. RD004123 nov., an actinomycete isolated from soil.</title>
        <authorList>
            <person name="Triningsih D.W."/>
            <person name="Harunari E."/>
            <person name="Igarashi Y."/>
        </authorList>
    </citation>
    <scope>NUCLEOTIDE SEQUENCE</scope>
    <source>
        <strain evidence="10">RD004123</strain>
    </source>
</reference>
<dbReference type="SUPFAM" id="SSF90123">
    <property type="entry name" value="ABC transporter transmembrane region"/>
    <property type="match status" value="1"/>
</dbReference>
<feature type="transmembrane region" description="Helical" evidence="8">
    <location>
        <begin position="262"/>
        <end position="282"/>
    </location>
</feature>
<comment type="caution">
    <text evidence="10">The sequence shown here is derived from an EMBL/GenBank/DDBJ whole genome shotgun (WGS) entry which is preliminary data.</text>
</comment>
<dbReference type="EMBL" id="BSDI01000017">
    <property type="protein sequence ID" value="GLH98478.1"/>
    <property type="molecule type" value="Genomic_DNA"/>
</dbReference>
<evidence type="ECO:0000259" key="9">
    <source>
        <dbReference type="PROSITE" id="PS50893"/>
    </source>
</evidence>
<feature type="compositionally biased region" description="Pro residues" evidence="7">
    <location>
        <begin position="336"/>
        <end position="350"/>
    </location>
</feature>
<accession>A0ABQ5QVF8</accession>
<dbReference type="PROSITE" id="PS00211">
    <property type="entry name" value="ABC_TRANSPORTER_1"/>
    <property type="match status" value="1"/>
</dbReference>
<evidence type="ECO:0000256" key="7">
    <source>
        <dbReference type="SAM" id="MobiDB-lite"/>
    </source>
</evidence>
<dbReference type="CDD" id="cd03228">
    <property type="entry name" value="ABCC_MRP_Like"/>
    <property type="match status" value="1"/>
</dbReference>
<proteinExistence type="predicted"/>
<evidence type="ECO:0000256" key="5">
    <source>
        <dbReference type="ARBA" id="ARBA00022989"/>
    </source>
</evidence>
<keyword evidence="5 8" id="KW-1133">Transmembrane helix</keyword>
<evidence type="ECO:0000256" key="4">
    <source>
        <dbReference type="ARBA" id="ARBA00022840"/>
    </source>
</evidence>
<evidence type="ECO:0000256" key="1">
    <source>
        <dbReference type="ARBA" id="ARBA00004651"/>
    </source>
</evidence>
<dbReference type="PANTHER" id="PTHR24221:SF646">
    <property type="entry name" value="HAEMOLYSIN SECRETION ATP-BINDING PROTEIN"/>
    <property type="match status" value="1"/>
</dbReference>
<sequence length="608" mass="63954">MNRFVATVRRGWRLLRLLGLAGPPAAAGLILIRATVEVSPALVALAGGRLAAILTEGAGGGDALPVVAVLGAVLLAGRAAESMQSYVTMEVSHRVNGALRERLRAMATAPGDLRLIEDPAFQAGADQAGDLGLGNGRARSPGAAAAGQAALVLRLAGGLVAAAVVARFSVLLAAVLLAITLTIRALLRRQWMHIAEVRHGDRTRQRRAKYWVSLATEPEAAKELRIFDLGRWVVRRYLRDEIGGAAGAWRATFRTLRAQGPVIALSALAAGLALGVPGYAALHGTISAGGLVSCVLAAWGMFALSYLGTEAFDIEYGAITVGAYDRLVRQHGRPPAAGPPPQPPVDDQPPPLVRFDGVTFAYPGRSRSVLDGLTLELRPGEVTALVGRSGAGKTTLIKLLAGLYQPSAGRITVDGAPLAEQDPRAWRRRLAVLFQDFVRYPESLRANVVAGAPEAGDDLPGVLAAIQRAGLSEVVEDLPGGVETPLWSGAPGGVDLSGGQWQRVALARVLFAVAHGRRIVVLDEPTAHLDVGLEADFHQQIIAAMPGVTVVLISHRLSTVRPARAILLLAGGRIVEAGDHDELVARQSEYARLYQLQAARFATQKVSG</sequence>
<organism evidence="10 11">
    <name type="scientific">Phytohabitans aurantiacus</name>
    <dbReference type="NCBI Taxonomy" id="3016789"/>
    <lineage>
        <taxon>Bacteria</taxon>
        <taxon>Bacillati</taxon>
        <taxon>Actinomycetota</taxon>
        <taxon>Actinomycetes</taxon>
        <taxon>Micromonosporales</taxon>
        <taxon>Micromonosporaceae</taxon>
    </lineage>
</organism>
<keyword evidence="4" id="KW-0067">ATP-binding</keyword>
<comment type="subcellular location">
    <subcellularLocation>
        <location evidence="1">Cell membrane</location>
        <topology evidence="1">Multi-pass membrane protein</topology>
    </subcellularLocation>
</comment>
<evidence type="ECO:0000313" key="10">
    <source>
        <dbReference type="EMBL" id="GLH98478.1"/>
    </source>
</evidence>
<keyword evidence="11" id="KW-1185">Reference proteome</keyword>
<dbReference type="InterPro" id="IPR003593">
    <property type="entry name" value="AAA+_ATPase"/>
</dbReference>
<evidence type="ECO:0000256" key="3">
    <source>
        <dbReference type="ARBA" id="ARBA00022741"/>
    </source>
</evidence>
<keyword evidence="2 8" id="KW-0812">Transmembrane</keyword>
<dbReference type="InterPro" id="IPR017871">
    <property type="entry name" value="ABC_transporter-like_CS"/>
</dbReference>
<keyword evidence="3" id="KW-0547">Nucleotide-binding</keyword>
<feature type="transmembrane region" description="Helical" evidence="8">
    <location>
        <begin position="288"/>
        <end position="307"/>
    </location>
</feature>
<protein>
    <recommendedName>
        <fullName evidence="9">ABC transporter domain-containing protein</fullName>
    </recommendedName>
</protein>
<keyword evidence="6 8" id="KW-0472">Membrane</keyword>
<feature type="transmembrane region" description="Helical" evidence="8">
    <location>
        <begin position="159"/>
        <end position="183"/>
    </location>
</feature>
<dbReference type="Pfam" id="PF00005">
    <property type="entry name" value="ABC_tran"/>
    <property type="match status" value="1"/>
</dbReference>
<dbReference type="InterPro" id="IPR003439">
    <property type="entry name" value="ABC_transporter-like_ATP-bd"/>
</dbReference>
<feature type="region of interest" description="Disordered" evidence="7">
    <location>
        <begin position="330"/>
        <end position="350"/>
    </location>
</feature>
<dbReference type="RefSeq" id="WP_281897404.1">
    <property type="nucleotide sequence ID" value="NZ_BSDI01000017.1"/>
</dbReference>
<dbReference type="InterPro" id="IPR039421">
    <property type="entry name" value="Type_1_exporter"/>
</dbReference>
<dbReference type="PANTHER" id="PTHR24221">
    <property type="entry name" value="ATP-BINDING CASSETTE SUB-FAMILY B"/>
    <property type="match status" value="1"/>
</dbReference>
<dbReference type="InterPro" id="IPR027417">
    <property type="entry name" value="P-loop_NTPase"/>
</dbReference>